<reference evidence="2 3" key="1">
    <citation type="submission" date="2014-12" db="EMBL/GenBank/DDBJ databases">
        <title>Draft genome sequences of 29 type strains of Enterococci.</title>
        <authorList>
            <person name="Zhong Z."/>
            <person name="Sun Z."/>
            <person name="Liu W."/>
            <person name="Zhang W."/>
            <person name="Zhang H."/>
        </authorList>
    </citation>
    <scope>NUCLEOTIDE SEQUENCE [LARGE SCALE GENOMIC DNA]</scope>
    <source>
        <strain evidence="2 3">DSM 17122</strain>
    </source>
</reference>
<accession>A0A1L8TS03</accession>
<feature type="domain" description="Toprim" evidence="1">
    <location>
        <begin position="1"/>
        <end position="35"/>
    </location>
</feature>
<dbReference type="GO" id="GO:0043822">
    <property type="term" value="F:ribonuclease M5 activity"/>
    <property type="evidence" value="ECO:0007669"/>
    <property type="project" value="TreeGrafter"/>
</dbReference>
<dbReference type="Gene3D" id="3.40.1360.10">
    <property type="match status" value="1"/>
</dbReference>
<dbReference type="InterPro" id="IPR025156">
    <property type="entry name" value="RNase_M5_C"/>
</dbReference>
<dbReference type="EMBL" id="JXKQ01000001">
    <property type="protein sequence ID" value="OJG47111.1"/>
    <property type="molecule type" value="Genomic_DNA"/>
</dbReference>
<dbReference type="PANTHER" id="PTHR39156:SF1">
    <property type="entry name" value="RIBONUCLEASE M5"/>
    <property type="match status" value="1"/>
</dbReference>
<proteinExistence type="predicted"/>
<dbReference type="InterPro" id="IPR006171">
    <property type="entry name" value="TOPRIM_dom"/>
</dbReference>
<protein>
    <submittedName>
        <fullName evidence="2">DNA primase</fullName>
    </submittedName>
</protein>
<evidence type="ECO:0000313" key="3">
    <source>
        <dbReference type="Proteomes" id="UP000182077"/>
    </source>
</evidence>
<dbReference type="PANTHER" id="PTHR39156">
    <property type="entry name" value="RIBONUCLEASE M5"/>
    <property type="match status" value="1"/>
</dbReference>
<dbReference type="Proteomes" id="UP000182077">
    <property type="component" value="Unassembled WGS sequence"/>
</dbReference>
<dbReference type="AlphaFoldDB" id="A0A1L8TS03"/>
<dbReference type="PROSITE" id="PS50880">
    <property type="entry name" value="TOPRIM"/>
    <property type="match status" value="1"/>
</dbReference>
<dbReference type="Pfam" id="PF13331">
    <property type="entry name" value="DUF4093"/>
    <property type="match status" value="1"/>
</dbReference>
<gene>
    <name evidence="2" type="ORF">RV04_GL000358</name>
</gene>
<evidence type="ECO:0000259" key="1">
    <source>
        <dbReference type="PROSITE" id="PS50880"/>
    </source>
</evidence>
<name>A0A1L8TS03_9ENTE</name>
<dbReference type="GO" id="GO:0006364">
    <property type="term" value="P:rRNA processing"/>
    <property type="evidence" value="ECO:0007669"/>
    <property type="project" value="TreeGrafter"/>
</dbReference>
<sequence>MFTDPDFSGEKIRKTIMEVIPDAQHAFLSRRMAAPQKRGASLGVEHASDEAIIEALQKVVTPAESDEAEITRQTLLEYGLIAGAQARERREKLGDELKIGYTNAKQLEKRLRMFRITEAQLHEAMKKVEETL</sequence>
<keyword evidence="3" id="KW-1185">Reference proteome</keyword>
<comment type="caution">
    <text evidence="2">The sequence shown here is derived from an EMBL/GenBank/DDBJ whole genome shotgun (WGS) entry which is preliminary data.</text>
</comment>
<evidence type="ECO:0000313" key="2">
    <source>
        <dbReference type="EMBL" id="OJG47111.1"/>
    </source>
</evidence>
<dbReference type="SUPFAM" id="SSF110455">
    <property type="entry name" value="Toprim domain"/>
    <property type="match status" value="1"/>
</dbReference>
<dbReference type="STRING" id="249189.RV04_GL000358"/>
<organism evidence="2 3">
    <name type="scientific">Enterococcus hermanniensis</name>
    <dbReference type="NCBI Taxonomy" id="249189"/>
    <lineage>
        <taxon>Bacteria</taxon>
        <taxon>Bacillati</taxon>
        <taxon>Bacillota</taxon>
        <taxon>Bacilli</taxon>
        <taxon>Lactobacillales</taxon>
        <taxon>Enterococcaceae</taxon>
        <taxon>Enterococcus</taxon>
    </lineage>
</organism>